<protein>
    <recommendedName>
        <fullName evidence="2">Response regulatory domain-containing protein</fullName>
    </recommendedName>
</protein>
<dbReference type="EMBL" id="CP097160">
    <property type="protein sequence ID" value="UQN15017.1"/>
    <property type="molecule type" value="Genomic_DNA"/>
</dbReference>
<evidence type="ECO:0000313" key="3">
    <source>
        <dbReference type="EMBL" id="UQN15017.1"/>
    </source>
</evidence>
<dbReference type="PANTHER" id="PTHR45566:SF1">
    <property type="entry name" value="HTH-TYPE TRANSCRIPTIONAL REGULATOR YHJB-RELATED"/>
    <property type="match status" value="1"/>
</dbReference>
<comment type="caution">
    <text evidence="1">Lacks conserved residue(s) required for the propagation of feature annotation.</text>
</comment>
<reference evidence="3" key="1">
    <citation type="submission" date="2022-05" db="EMBL/GenBank/DDBJ databases">
        <title>Complete genome sequence of toluene-degrading Gulosibacter sediminis strain ACHW.36C.</title>
        <authorList>
            <person name="Wai A.C."/>
            <person name="Lai G.K."/>
            <person name="Griffin S.D."/>
            <person name="Leung F.C."/>
        </authorList>
    </citation>
    <scope>NUCLEOTIDE SEQUENCE [LARGE SCALE GENOMIC DNA]</scope>
    <source>
        <strain evidence="3">ACHW.36C</strain>
    </source>
</reference>
<evidence type="ECO:0000256" key="1">
    <source>
        <dbReference type="PROSITE-ProRule" id="PRU00169"/>
    </source>
</evidence>
<proteinExistence type="predicted"/>
<accession>A0ABY4MX66</accession>
<evidence type="ECO:0000259" key="2">
    <source>
        <dbReference type="PROSITE" id="PS50110"/>
    </source>
</evidence>
<dbReference type="Gene3D" id="3.40.50.2300">
    <property type="match status" value="1"/>
</dbReference>
<dbReference type="InterPro" id="IPR001789">
    <property type="entry name" value="Sig_transdc_resp-reg_receiver"/>
</dbReference>
<dbReference type="PANTHER" id="PTHR45566">
    <property type="entry name" value="HTH-TYPE TRANSCRIPTIONAL REGULATOR YHJB-RELATED"/>
    <property type="match status" value="1"/>
</dbReference>
<gene>
    <name evidence="3" type="ORF">M3M28_00675</name>
</gene>
<dbReference type="InterPro" id="IPR011006">
    <property type="entry name" value="CheY-like_superfamily"/>
</dbReference>
<feature type="domain" description="Response regulatory" evidence="2">
    <location>
        <begin position="5"/>
        <end position="123"/>
    </location>
</feature>
<sequence length="131" mass="13787">MSSTSVVVVEPHLLVRAGFSLILDAPADLDVVGQGETVDELVQLADLKRPDIVCVAAKFADGSTVMDALERLTHVEGYRPVVLLLTGKHDAEVVDVATSRGVAAVISKFATPEDIVDVVRAAAQGTVTRLP</sequence>
<dbReference type="InterPro" id="IPR051015">
    <property type="entry name" value="EvgA-like"/>
</dbReference>
<name>A0ABY4MX66_9MICO</name>
<dbReference type="PROSITE" id="PS50110">
    <property type="entry name" value="RESPONSE_REGULATORY"/>
    <property type="match status" value="1"/>
</dbReference>
<dbReference type="SUPFAM" id="SSF52172">
    <property type="entry name" value="CheY-like"/>
    <property type="match status" value="1"/>
</dbReference>
<organism evidence="3">
    <name type="scientific">Gulosibacter sediminis</name>
    <dbReference type="NCBI Taxonomy" id="1729695"/>
    <lineage>
        <taxon>Bacteria</taxon>
        <taxon>Bacillati</taxon>
        <taxon>Actinomycetota</taxon>
        <taxon>Actinomycetes</taxon>
        <taxon>Micrococcales</taxon>
        <taxon>Microbacteriaceae</taxon>
        <taxon>Gulosibacter</taxon>
    </lineage>
</organism>